<accession>A0A418WPY2</accession>
<dbReference type="AlphaFoldDB" id="A0A418WPY2"/>
<evidence type="ECO:0000313" key="1">
    <source>
        <dbReference type="EMBL" id="RJF93295.1"/>
    </source>
</evidence>
<dbReference type="InterPro" id="IPR029063">
    <property type="entry name" value="SAM-dependent_MTases_sf"/>
</dbReference>
<name>A0A418WPY2_9SPHN</name>
<sequence length="247" mass="27333">MTSREATSLLPRSHGAQDTRVTSISDWAHILAFGAIGWPWLLRSLSGGTRADKRALLDRLKLPRDALPNLGSWKADTTLLHLIVDHVEALRPETVVELGAGATTLVTARALELHGGGRLTSFDQHADFVAATRNWLAEHGLEADMRSAALVPAPDDWPSYWYDVTALPEQIWMLVIDGPPWTIHPYVRGAAECLFDRIPVGGVVLLDDGARPGERVVGARWKKRWPNFSFRVSKKGTKGTLIGQRRR</sequence>
<gene>
    <name evidence="1" type="ORF">D3876_02775</name>
</gene>
<dbReference type="EMBL" id="QYUM01000002">
    <property type="protein sequence ID" value="RJF93295.1"/>
    <property type="molecule type" value="Genomic_DNA"/>
</dbReference>
<dbReference type="Proteomes" id="UP000286100">
    <property type="component" value="Unassembled WGS sequence"/>
</dbReference>
<dbReference type="Gene3D" id="3.40.50.150">
    <property type="entry name" value="Vaccinia Virus protein VP39"/>
    <property type="match status" value="1"/>
</dbReference>
<dbReference type="RefSeq" id="WP_119759573.1">
    <property type="nucleotide sequence ID" value="NZ_QYUM01000002.1"/>
</dbReference>
<proteinExistence type="predicted"/>
<dbReference type="Pfam" id="PF13578">
    <property type="entry name" value="Methyltransf_24"/>
    <property type="match status" value="1"/>
</dbReference>
<protein>
    <submittedName>
        <fullName evidence="1">Class I SAM-dependent methyltransferase</fullName>
    </submittedName>
</protein>
<organism evidence="1 2">
    <name type="scientific">Sphingomonas cavernae</name>
    <dbReference type="NCBI Taxonomy" id="2320861"/>
    <lineage>
        <taxon>Bacteria</taxon>
        <taxon>Pseudomonadati</taxon>
        <taxon>Pseudomonadota</taxon>
        <taxon>Alphaproteobacteria</taxon>
        <taxon>Sphingomonadales</taxon>
        <taxon>Sphingomonadaceae</taxon>
        <taxon>Sphingomonas</taxon>
    </lineage>
</organism>
<evidence type="ECO:0000313" key="2">
    <source>
        <dbReference type="Proteomes" id="UP000286100"/>
    </source>
</evidence>
<keyword evidence="1" id="KW-0808">Transferase</keyword>
<dbReference type="GO" id="GO:0008168">
    <property type="term" value="F:methyltransferase activity"/>
    <property type="evidence" value="ECO:0007669"/>
    <property type="project" value="UniProtKB-KW"/>
</dbReference>
<keyword evidence="2" id="KW-1185">Reference proteome</keyword>
<comment type="caution">
    <text evidence="1">The sequence shown here is derived from an EMBL/GenBank/DDBJ whole genome shotgun (WGS) entry which is preliminary data.</text>
</comment>
<reference evidence="1 2" key="1">
    <citation type="submission" date="2018-09" db="EMBL/GenBank/DDBJ databases">
        <authorList>
            <person name="Zhu H."/>
        </authorList>
    </citation>
    <scope>NUCLEOTIDE SEQUENCE [LARGE SCALE GENOMIC DNA]</scope>
    <source>
        <strain evidence="1 2">K2R01-6</strain>
    </source>
</reference>
<dbReference type="OrthoDB" id="823440at2"/>
<keyword evidence="1" id="KW-0489">Methyltransferase</keyword>
<dbReference type="SUPFAM" id="SSF53335">
    <property type="entry name" value="S-adenosyl-L-methionine-dependent methyltransferases"/>
    <property type="match status" value="1"/>
</dbReference>
<dbReference type="GO" id="GO:0032259">
    <property type="term" value="P:methylation"/>
    <property type="evidence" value="ECO:0007669"/>
    <property type="project" value="UniProtKB-KW"/>
</dbReference>